<keyword evidence="2" id="KW-1185">Reference proteome</keyword>
<proteinExistence type="predicted"/>
<organism evidence="1 2">
    <name type="scientific">Sphaeroforma arctica JP610</name>
    <dbReference type="NCBI Taxonomy" id="667725"/>
    <lineage>
        <taxon>Eukaryota</taxon>
        <taxon>Ichthyosporea</taxon>
        <taxon>Ichthyophonida</taxon>
        <taxon>Sphaeroforma</taxon>
    </lineage>
</organism>
<evidence type="ECO:0000313" key="2">
    <source>
        <dbReference type="Proteomes" id="UP000054560"/>
    </source>
</evidence>
<dbReference type="AlphaFoldDB" id="A0A0L0G1E4"/>
<sequence length="75" mass="8244">MRIKLYKPLPDQQLVLYSDACKTAVGMTLFVHIPGGILRFVVEEVTDAYLVDRALEAAKLQAIAEPDVGLENLAT</sequence>
<reference evidence="1 2" key="1">
    <citation type="submission" date="2011-02" db="EMBL/GenBank/DDBJ databases">
        <title>The Genome Sequence of Sphaeroforma arctica JP610.</title>
        <authorList>
            <consortium name="The Broad Institute Genome Sequencing Platform"/>
            <person name="Russ C."/>
            <person name="Cuomo C."/>
            <person name="Young S.K."/>
            <person name="Zeng Q."/>
            <person name="Gargeya S."/>
            <person name="Alvarado L."/>
            <person name="Berlin A."/>
            <person name="Chapman S.B."/>
            <person name="Chen Z."/>
            <person name="Freedman E."/>
            <person name="Gellesch M."/>
            <person name="Goldberg J."/>
            <person name="Griggs A."/>
            <person name="Gujja S."/>
            <person name="Heilman E."/>
            <person name="Heiman D."/>
            <person name="Howarth C."/>
            <person name="Mehta T."/>
            <person name="Neiman D."/>
            <person name="Pearson M."/>
            <person name="Roberts A."/>
            <person name="Saif S."/>
            <person name="Shea T."/>
            <person name="Shenoy N."/>
            <person name="Sisk P."/>
            <person name="Stolte C."/>
            <person name="Sykes S."/>
            <person name="White J."/>
            <person name="Yandava C."/>
            <person name="Burger G."/>
            <person name="Gray M.W."/>
            <person name="Holland P.W.H."/>
            <person name="King N."/>
            <person name="Lang F.B.F."/>
            <person name="Roger A.J."/>
            <person name="Ruiz-Trillo I."/>
            <person name="Haas B."/>
            <person name="Nusbaum C."/>
            <person name="Birren B."/>
        </authorList>
    </citation>
    <scope>NUCLEOTIDE SEQUENCE [LARGE SCALE GENOMIC DNA]</scope>
    <source>
        <strain evidence="1 2">JP610</strain>
    </source>
</reference>
<dbReference type="RefSeq" id="XP_014156822.1">
    <property type="nucleotide sequence ID" value="XM_014301347.1"/>
</dbReference>
<accession>A0A0L0G1E4</accession>
<protein>
    <submittedName>
        <fullName evidence="1">Uncharacterized protein</fullName>
    </submittedName>
</protein>
<evidence type="ECO:0000313" key="1">
    <source>
        <dbReference type="EMBL" id="KNC82920.1"/>
    </source>
</evidence>
<dbReference type="EMBL" id="KQ241880">
    <property type="protein sequence ID" value="KNC82920.1"/>
    <property type="molecule type" value="Genomic_DNA"/>
</dbReference>
<name>A0A0L0G1E4_9EUKA</name>
<dbReference type="Proteomes" id="UP000054560">
    <property type="component" value="Unassembled WGS sequence"/>
</dbReference>
<dbReference type="GeneID" id="25905317"/>
<gene>
    <name evidence="1" type="ORF">SARC_04813</name>
</gene>